<feature type="transmembrane region" description="Helical" evidence="1">
    <location>
        <begin position="198"/>
        <end position="218"/>
    </location>
</feature>
<feature type="transmembrane region" description="Helical" evidence="1">
    <location>
        <begin position="50"/>
        <end position="72"/>
    </location>
</feature>
<protein>
    <submittedName>
        <fullName evidence="2">Uncharacterized protein</fullName>
    </submittedName>
</protein>
<sequence>MNRNGRHPHTAASALFRSYVLQLAVRLALLAWGVFLLACDPAQLDPASYFGFAHGLTFIDVVFAFSVVDAATKLFPRARIAMGSRKQYGRFHLPSLELLRSGRAGLSAYLGELREEGAAARDELATRLADAARRPDAAWIRDLPAYLDNLKADAALRADIGRRRAREVVPVAAFWIFANVAVAMILAAAGWLAPPACVVWMLFYFAFDMVCVVLWCPLQVWLMKNRCCTTCQIFNWDAIMAATPLLFVPGPFSWIIIGLALVVFVRWEAAFLRHPERFDERTNAALRCASCTDKLCRIRKPYDALRRDAPRDDAARARR</sequence>
<accession>A0ABX0IHR5</accession>
<keyword evidence="1" id="KW-1133">Transmembrane helix</keyword>
<keyword evidence="3" id="KW-1185">Reference proteome</keyword>
<comment type="caution">
    <text evidence="2">The sequence shown here is derived from an EMBL/GenBank/DDBJ whole genome shotgun (WGS) entry which is preliminary data.</text>
</comment>
<feature type="transmembrane region" description="Helical" evidence="1">
    <location>
        <begin position="254"/>
        <end position="272"/>
    </location>
</feature>
<dbReference type="EMBL" id="WPCR01000007">
    <property type="protein sequence ID" value="NHM14377.1"/>
    <property type="molecule type" value="Genomic_DNA"/>
</dbReference>
<keyword evidence="1" id="KW-0472">Membrane</keyword>
<keyword evidence="1" id="KW-0812">Transmembrane</keyword>
<name>A0ABX0IHR5_9ACTN</name>
<evidence type="ECO:0000313" key="2">
    <source>
        <dbReference type="EMBL" id="NHM14377.1"/>
    </source>
</evidence>
<organism evidence="2 3">
    <name type="scientific">Xiamenia xianingshaonis</name>
    <dbReference type="NCBI Taxonomy" id="2682776"/>
    <lineage>
        <taxon>Bacteria</taxon>
        <taxon>Bacillati</taxon>
        <taxon>Actinomycetota</taxon>
        <taxon>Coriobacteriia</taxon>
        <taxon>Eggerthellales</taxon>
        <taxon>Eggerthellaceae</taxon>
        <taxon>Xiamenia</taxon>
    </lineage>
</organism>
<reference evidence="2 3" key="1">
    <citation type="submission" date="2019-11" db="EMBL/GenBank/DDBJ databases">
        <title>Eggerthellaceae novel genus isolated from the rectal contents of marmort.</title>
        <authorList>
            <person name="Zhang G."/>
        </authorList>
    </citation>
    <scope>NUCLEOTIDE SEQUENCE [LARGE SCALE GENOMIC DNA]</scope>
    <source>
        <strain evidence="3">zg-886</strain>
    </source>
</reference>
<feature type="transmembrane region" description="Helical" evidence="1">
    <location>
        <begin position="172"/>
        <end position="192"/>
    </location>
</feature>
<feature type="transmembrane region" description="Helical" evidence="1">
    <location>
        <begin position="20"/>
        <end position="38"/>
    </location>
</feature>
<evidence type="ECO:0000313" key="3">
    <source>
        <dbReference type="Proteomes" id="UP000636394"/>
    </source>
</evidence>
<gene>
    <name evidence="2" type="ORF">GMI68_06300</name>
</gene>
<dbReference type="Proteomes" id="UP000636394">
    <property type="component" value="Unassembled WGS sequence"/>
</dbReference>
<evidence type="ECO:0000256" key="1">
    <source>
        <dbReference type="SAM" id="Phobius"/>
    </source>
</evidence>
<proteinExistence type="predicted"/>